<proteinExistence type="predicted"/>
<name>A0ABQ1KHF8_9GAMM</name>
<dbReference type="EMBL" id="BMIJ01000004">
    <property type="protein sequence ID" value="GGB95736.1"/>
    <property type="molecule type" value="Genomic_DNA"/>
</dbReference>
<keyword evidence="3" id="KW-1185">Reference proteome</keyword>
<dbReference type="Proteomes" id="UP000629025">
    <property type="component" value="Unassembled WGS sequence"/>
</dbReference>
<protein>
    <submittedName>
        <fullName evidence="2">Uncharacterized protein</fullName>
    </submittedName>
</protein>
<evidence type="ECO:0000256" key="1">
    <source>
        <dbReference type="SAM" id="SignalP"/>
    </source>
</evidence>
<feature type="signal peptide" evidence="1">
    <location>
        <begin position="1"/>
        <end position="25"/>
    </location>
</feature>
<evidence type="ECO:0000313" key="3">
    <source>
        <dbReference type="Proteomes" id="UP000629025"/>
    </source>
</evidence>
<dbReference type="PROSITE" id="PS51257">
    <property type="entry name" value="PROKAR_LIPOPROTEIN"/>
    <property type="match status" value="1"/>
</dbReference>
<gene>
    <name evidence="2" type="ORF">GCM10011352_22270</name>
</gene>
<organism evidence="2 3">
    <name type="scientific">Marinobacterium zhoushanense</name>
    <dbReference type="NCBI Taxonomy" id="1679163"/>
    <lineage>
        <taxon>Bacteria</taxon>
        <taxon>Pseudomonadati</taxon>
        <taxon>Pseudomonadota</taxon>
        <taxon>Gammaproteobacteria</taxon>
        <taxon>Oceanospirillales</taxon>
        <taxon>Oceanospirillaceae</taxon>
        <taxon>Marinobacterium</taxon>
    </lineage>
</organism>
<accession>A0ABQ1KHF8</accession>
<dbReference type="RefSeq" id="WP_188748243.1">
    <property type="nucleotide sequence ID" value="NZ_BMIJ01000004.1"/>
</dbReference>
<reference evidence="3" key="1">
    <citation type="journal article" date="2019" name="Int. J. Syst. Evol. Microbiol.">
        <title>The Global Catalogue of Microorganisms (GCM) 10K type strain sequencing project: providing services to taxonomists for standard genome sequencing and annotation.</title>
        <authorList>
            <consortium name="The Broad Institute Genomics Platform"/>
            <consortium name="The Broad Institute Genome Sequencing Center for Infectious Disease"/>
            <person name="Wu L."/>
            <person name="Ma J."/>
        </authorList>
    </citation>
    <scope>NUCLEOTIDE SEQUENCE [LARGE SCALE GENOMIC DNA]</scope>
    <source>
        <strain evidence="3">CGMCC 1.15341</strain>
    </source>
</reference>
<keyword evidence="1" id="KW-0732">Signal</keyword>
<feature type="chain" id="PRO_5047008621" evidence="1">
    <location>
        <begin position="26"/>
        <end position="156"/>
    </location>
</feature>
<evidence type="ECO:0000313" key="2">
    <source>
        <dbReference type="EMBL" id="GGB95736.1"/>
    </source>
</evidence>
<sequence>MSAITSRAGLWTLVSVLACSASVQADTVVDFGATNQSIRLNADRANDVGMVDVAVRVCDAFVEQIGIPAFYCQSQVHFSVDGRQYMPQGWEQQVATSLREEVLSSRWLMQRLEVGQQALAAMSIDVFIRDYLKQPKRAAIIRSWLNSRAKQLQPKS</sequence>
<comment type="caution">
    <text evidence="2">The sequence shown here is derived from an EMBL/GenBank/DDBJ whole genome shotgun (WGS) entry which is preliminary data.</text>
</comment>